<dbReference type="OrthoDB" id="10261135at2759"/>
<dbReference type="GO" id="GO:0030527">
    <property type="term" value="F:structural constituent of chromatin"/>
    <property type="evidence" value="ECO:0007669"/>
    <property type="project" value="InterPro"/>
</dbReference>
<feature type="signal peptide" evidence="3">
    <location>
        <begin position="1"/>
        <end position="18"/>
    </location>
</feature>
<dbReference type="Pfam" id="PF00216">
    <property type="entry name" value="Bac_DNA_binding"/>
    <property type="match status" value="1"/>
</dbReference>
<keyword evidence="1" id="KW-0238">DNA-binding</keyword>
<dbReference type="PANTHER" id="PTHR33175:SF3">
    <property type="entry name" value="DNA-BINDING PROTEIN HU-BETA"/>
    <property type="match status" value="1"/>
</dbReference>
<reference evidence="5" key="1">
    <citation type="journal article" date="2023" name="Commun. Biol.">
        <title>Genome analysis of Parmales, the sister group of diatoms, reveals the evolutionary specialization of diatoms from phago-mixotrophs to photoautotrophs.</title>
        <authorList>
            <person name="Ban H."/>
            <person name="Sato S."/>
            <person name="Yoshikawa S."/>
            <person name="Yamada K."/>
            <person name="Nakamura Y."/>
            <person name="Ichinomiya M."/>
            <person name="Sato N."/>
            <person name="Blanc-Mathieu R."/>
            <person name="Endo H."/>
            <person name="Kuwata A."/>
            <person name="Ogata H."/>
        </authorList>
    </citation>
    <scope>NUCLEOTIDE SEQUENCE [LARGE SCALE GENOMIC DNA]</scope>
    <source>
        <strain evidence="5">NIES 3700</strain>
    </source>
</reference>
<organism evidence="4 5">
    <name type="scientific">Triparma laevis f. longispina</name>
    <dbReference type="NCBI Taxonomy" id="1714387"/>
    <lineage>
        <taxon>Eukaryota</taxon>
        <taxon>Sar</taxon>
        <taxon>Stramenopiles</taxon>
        <taxon>Ochrophyta</taxon>
        <taxon>Bolidophyceae</taxon>
        <taxon>Parmales</taxon>
        <taxon>Triparmaceae</taxon>
        <taxon>Triparma</taxon>
    </lineage>
</organism>
<sequence length="132" mass="14009">MLAFRCLLLLVLLSAAASFTVSPLVRRFGTSLSAGEKQEAVKKADFVSSVAAKSGLSKTDAESALAAVIDTITTEVAGGKKISMLGFGTFKSTFRSARTGRNPKTGEPLEIKAQWSPVFSASKTFKEKCNKD</sequence>
<dbReference type="PROSITE" id="PS00045">
    <property type="entry name" value="HISTONE_LIKE"/>
    <property type="match status" value="1"/>
</dbReference>
<keyword evidence="5" id="KW-1185">Reference proteome</keyword>
<dbReference type="EMBL" id="BRXW01000581">
    <property type="protein sequence ID" value="GMH67879.1"/>
    <property type="molecule type" value="Genomic_DNA"/>
</dbReference>
<proteinExistence type="inferred from homology"/>
<dbReference type="GO" id="GO:0003677">
    <property type="term" value="F:DNA binding"/>
    <property type="evidence" value="ECO:0007669"/>
    <property type="project" value="UniProtKB-KW"/>
</dbReference>
<evidence type="ECO:0000313" key="5">
    <source>
        <dbReference type="Proteomes" id="UP001165122"/>
    </source>
</evidence>
<dbReference type="InterPro" id="IPR010992">
    <property type="entry name" value="IHF-like_DNA-bd_dom_sf"/>
</dbReference>
<dbReference type="AlphaFoldDB" id="A0A9W7E4I3"/>
<name>A0A9W7E4I3_9STRA</name>
<dbReference type="PANTHER" id="PTHR33175">
    <property type="entry name" value="DNA-BINDING PROTEIN HU"/>
    <property type="match status" value="1"/>
</dbReference>
<accession>A0A9W7E4I3</accession>
<protein>
    <recommendedName>
        <fullName evidence="6">HU family DNA-binding protein</fullName>
    </recommendedName>
</protein>
<dbReference type="Gene3D" id="4.10.520.10">
    <property type="entry name" value="IHF-like DNA-binding proteins"/>
    <property type="match status" value="1"/>
</dbReference>
<evidence type="ECO:0000256" key="3">
    <source>
        <dbReference type="SAM" id="SignalP"/>
    </source>
</evidence>
<dbReference type="PRINTS" id="PR01727">
    <property type="entry name" value="DNABINDINGHU"/>
</dbReference>
<dbReference type="SMART" id="SM00411">
    <property type="entry name" value="BHL"/>
    <property type="match status" value="1"/>
</dbReference>
<gene>
    <name evidence="4" type="ORF">TrLO_g3030</name>
</gene>
<dbReference type="InterPro" id="IPR020816">
    <property type="entry name" value="Histone-like_DNA-bd_CS"/>
</dbReference>
<dbReference type="CDD" id="cd13831">
    <property type="entry name" value="HU"/>
    <property type="match status" value="1"/>
</dbReference>
<comment type="caution">
    <text evidence="4">The sequence shown here is derived from an EMBL/GenBank/DDBJ whole genome shotgun (WGS) entry which is preliminary data.</text>
</comment>
<evidence type="ECO:0008006" key="6">
    <source>
        <dbReference type="Google" id="ProtNLM"/>
    </source>
</evidence>
<evidence type="ECO:0000313" key="4">
    <source>
        <dbReference type="EMBL" id="GMH67879.1"/>
    </source>
</evidence>
<feature type="chain" id="PRO_5040964167" description="HU family DNA-binding protein" evidence="3">
    <location>
        <begin position="19"/>
        <end position="132"/>
    </location>
</feature>
<dbReference type="Proteomes" id="UP001165122">
    <property type="component" value="Unassembled WGS sequence"/>
</dbReference>
<comment type="similarity">
    <text evidence="2">Belongs to the bacterial histone-like protein family.</text>
</comment>
<dbReference type="SUPFAM" id="SSF47729">
    <property type="entry name" value="IHF-like DNA-binding proteins"/>
    <property type="match status" value="1"/>
</dbReference>
<keyword evidence="3" id="KW-0732">Signal</keyword>
<evidence type="ECO:0000256" key="2">
    <source>
        <dbReference type="RuleBase" id="RU003939"/>
    </source>
</evidence>
<evidence type="ECO:0000256" key="1">
    <source>
        <dbReference type="ARBA" id="ARBA00023125"/>
    </source>
</evidence>
<dbReference type="InterPro" id="IPR000119">
    <property type="entry name" value="Hist_DNA-bd"/>
</dbReference>